<comment type="caution">
    <text evidence="9">The sequence shown here is derived from an EMBL/GenBank/DDBJ whole genome shotgun (WGS) entry which is preliminary data.</text>
</comment>
<dbReference type="EMBL" id="JABBGH010000002">
    <property type="protein sequence ID" value="NML66630.1"/>
    <property type="molecule type" value="Genomic_DNA"/>
</dbReference>
<dbReference type="Gene3D" id="2.60.40.1120">
    <property type="entry name" value="Carboxypeptidase-like, regulatory domain"/>
    <property type="match status" value="1"/>
</dbReference>
<dbReference type="GO" id="GO:0044718">
    <property type="term" value="P:siderophore transmembrane transport"/>
    <property type="evidence" value="ECO:0007669"/>
    <property type="project" value="TreeGrafter"/>
</dbReference>
<dbReference type="GO" id="GO:0009279">
    <property type="term" value="C:cell outer membrane"/>
    <property type="evidence" value="ECO:0007669"/>
    <property type="project" value="UniProtKB-SubCell"/>
</dbReference>
<evidence type="ECO:0000256" key="3">
    <source>
        <dbReference type="ARBA" id="ARBA00022452"/>
    </source>
</evidence>
<dbReference type="AlphaFoldDB" id="A0A7Y0FNL7"/>
<dbReference type="InterPro" id="IPR039426">
    <property type="entry name" value="TonB-dep_rcpt-like"/>
</dbReference>
<evidence type="ECO:0000256" key="1">
    <source>
        <dbReference type="ARBA" id="ARBA00004571"/>
    </source>
</evidence>
<proteinExistence type="predicted"/>
<dbReference type="Pfam" id="PF25183">
    <property type="entry name" value="OMP_b-brl_4"/>
    <property type="match status" value="1"/>
</dbReference>
<dbReference type="PANTHER" id="PTHR30069">
    <property type="entry name" value="TONB-DEPENDENT OUTER MEMBRANE RECEPTOR"/>
    <property type="match status" value="1"/>
</dbReference>
<dbReference type="Proteomes" id="UP000559626">
    <property type="component" value="Unassembled WGS sequence"/>
</dbReference>
<keyword evidence="4" id="KW-0812">Transmembrane</keyword>
<dbReference type="InterPro" id="IPR057601">
    <property type="entry name" value="Oar-like_b-barrel"/>
</dbReference>
<evidence type="ECO:0000313" key="10">
    <source>
        <dbReference type="Proteomes" id="UP000559626"/>
    </source>
</evidence>
<keyword evidence="6" id="KW-0998">Cell outer membrane</keyword>
<feature type="signal peptide" evidence="7">
    <location>
        <begin position="1"/>
        <end position="24"/>
    </location>
</feature>
<organism evidence="9 10">
    <name type="scientific">Hymenobacter polaris</name>
    <dbReference type="NCBI Taxonomy" id="2682546"/>
    <lineage>
        <taxon>Bacteria</taxon>
        <taxon>Pseudomonadati</taxon>
        <taxon>Bacteroidota</taxon>
        <taxon>Cytophagia</taxon>
        <taxon>Cytophagales</taxon>
        <taxon>Hymenobacteraceae</taxon>
        <taxon>Hymenobacter</taxon>
    </lineage>
</organism>
<keyword evidence="10" id="KW-1185">Reference proteome</keyword>
<dbReference type="RefSeq" id="WP_169532263.1">
    <property type="nucleotide sequence ID" value="NZ_JABBGH010000002.1"/>
</dbReference>
<keyword evidence="7" id="KW-0732">Signal</keyword>
<keyword evidence="9" id="KW-0675">Receptor</keyword>
<reference evidence="9 10" key="1">
    <citation type="submission" date="2020-04" db="EMBL/GenBank/DDBJ databases">
        <title>Hymenobacter polaris sp. nov., isolated from Arctic soil.</title>
        <authorList>
            <person name="Dahal R.H."/>
        </authorList>
    </citation>
    <scope>NUCLEOTIDE SEQUENCE [LARGE SCALE GENOMIC DNA]</scope>
    <source>
        <strain evidence="9 10">RP-2-7</strain>
    </source>
</reference>
<dbReference type="InterPro" id="IPR008969">
    <property type="entry name" value="CarboxyPept-like_regulatory"/>
</dbReference>
<dbReference type="PANTHER" id="PTHR30069:SF46">
    <property type="entry name" value="OAR PROTEIN"/>
    <property type="match status" value="1"/>
</dbReference>
<sequence>MIQKVLRHLLLLVLAVGLAHSGWAQGITTSSIAGTVTDQKGGELPGATVIAVHTPTGTQYVAPTNADGRYYIQNMRVGGPYTLKVTFVGYQDFNRSNVVLTVGQTQRIDVKLGDASTQLAEAVVVGNNPRSVLNAERTGPVTNISTEQLQRLPTIQRSLNDFLRLTPQASPTSQGAIGGGNYRQNNITVDGSDFNNNFGIGGNLPANGSPISLDALEELTVNIAPFDVRQSGFVGSAVNAVTRSGSNQVQGSLYTFYRNQNYIGKNVAADQFTINPTTVRTYGARVGGPIVKDKLFFFLSYERSTEDIPGPQNIASTTANPYGSASNVARPTAALLDSYSSYLQSTYGYATGPYQSYNFQNTNSRYLGRIDWNINNKNHLSIRYNQVNSHNPIQVSTSRSPLANYPQTRTSIFALPFANSNYFQDYNFYSGALELNSTLGTRLFNTLRLTYTNQNDPRSSNSSIFPFVDILDGSVPRTTSGTAIGGFASYSTPYTSFGYEPFTFGNLRQVETYSAVDFLSGTFGKHTLTGGVQFDLQSTKNGFQRFATSYYTYNSWSDFQNGANPVDFAITYSLLPGFQQAFPRFKTAQYSAYVQDEYAISEKFRLTYGLRAELNSYLNVQEIKTNPLIAAQSLTDGRRIDTGILPQNRVLLSPRIGFNWDVKGDRTLQLRGGSGIFTGKVPTVWIVAQSGDAGMIQVTQQYSTVGSGTNAVSPGSVFGSIPGFNQQTGVLPFSPDPAAHRPDVVPTAGTLVPSTASATDPNFRNPQAWKSALALDAKLPGGIVGTLEGTYNKDLIVAYGQNYNLVNPRSLAGASAGQPGFSDNRDFYPNAVGSKFTSPLYGNDFTPKNNPNGTPVAAGAFNPIVLSNGYKGYYWSATAQLQKSFSSGLQASLAYTRSDARVLFDGSGDQLLNTWSGTYTVNNANNPALSYANYVAPDRIVASLTYRKEYLRHLGTTISFFYSGSIQGRYSYIYSADFNRDGQTNDLIYIPKDANDITFSDFNYGTTANPNVITAAQQNVLFQKFIDQDPYLSQHRGEYAERNGATLPWRHQVDFRAAQDIFVSGKTRNALQFTFDVFNFGNLLNRNWGIFQQPVVSNGAILAPTNVSSLVEGGTVKPTFRLSTYGGAPIQQSFVNTITTASTYYMQIGLRYSFN</sequence>
<dbReference type="Gene3D" id="2.40.170.20">
    <property type="entry name" value="TonB-dependent receptor, beta-barrel domain"/>
    <property type="match status" value="1"/>
</dbReference>
<accession>A0A7Y0FNL7</accession>
<keyword evidence="3" id="KW-1134">Transmembrane beta strand</keyword>
<keyword evidence="2" id="KW-0813">Transport</keyword>
<keyword evidence="5" id="KW-0472">Membrane</keyword>
<dbReference type="SUPFAM" id="SSF56935">
    <property type="entry name" value="Porins"/>
    <property type="match status" value="1"/>
</dbReference>
<protein>
    <submittedName>
        <fullName evidence="9">TonB-dependent receptor</fullName>
    </submittedName>
</protein>
<evidence type="ECO:0000256" key="7">
    <source>
        <dbReference type="SAM" id="SignalP"/>
    </source>
</evidence>
<gene>
    <name evidence="9" type="ORF">HHL22_15590</name>
</gene>
<dbReference type="GO" id="GO:0015344">
    <property type="term" value="F:siderophore uptake transmembrane transporter activity"/>
    <property type="evidence" value="ECO:0007669"/>
    <property type="project" value="TreeGrafter"/>
</dbReference>
<name>A0A7Y0FNL7_9BACT</name>
<evidence type="ECO:0000256" key="4">
    <source>
        <dbReference type="ARBA" id="ARBA00022692"/>
    </source>
</evidence>
<dbReference type="Pfam" id="PF13620">
    <property type="entry name" value="CarboxypepD_reg"/>
    <property type="match status" value="1"/>
</dbReference>
<evidence type="ECO:0000313" key="9">
    <source>
        <dbReference type="EMBL" id="NML66630.1"/>
    </source>
</evidence>
<evidence type="ECO:0000259" key="8">
    <source>
        <dbReference type="Pfam" id="PF25183"/>
    </source>
</evidence>
<feature type="domain" description="TonB-dependent transporter Oar-like beta-barrel" evidence="8">
    <location>
        <begin position="241"/>
        <end position="1085"/>
    </location>
</feature>
<dbReference type="InterPro" id="IPR036942">
    <property type="entry name" value="Beta-barrel_TonB_sf"/>
</dbReference>
<comment type="subcellular location">
    <subcellularLocation>
        <location evidence="1">Cell outer membrane</location>
        <topology evidence="1">Multi-pass membrane protein</topology>
    </subcellularLocation>
</comment>
<evidence type="ECO:0000256" key="6">
    <source>
        <dbReference type="ARBA" id="ARBA00023237"/>
    </source>
</evidence>
<evidence type="ECO:0000256" key="5">
    <source>
        <dbReference type="ARBA" id="ARBA00023136"/>
    </source>
</evidence>
<feature type="chain" id="PRO_5031266685" evidence="7">
    <location>
        <begin position="25"/>
        <end position="1155"/>
    </location>
</feature>
<evidence type="ECO:0000256" key="2">
    <source>
        <dbReference type="ARBA" id="ARBA00022448"/>
    </source>
</evidence>
<dbReference type="SUPFAM" id="SSF49464">
    <property type="entry name" value="Carboxypeptidase regulatory domain-like"/>
    <property type="match status" value="1"/>
</dbReference>